<keyword evidence="2" id="KW-1185">Reference proteome</keyword>
<evidence type="ECO:0000313" key="2">
    <source>
        <dbReference type="Proteomes" id="UP001642464"/>
    </source>
</evidence>
<protein>
    <submittedName>
        <fullName evidence="1">Histone-lysine N-methyltransferase setd3</fullName>
    </submittedName>
</protein>
<accession>A0ABP0QSK7</accession>
<name>A0ABP0QSK7_9DINO</name>
<dbReference type="InterPro" id="IPR050600">
    <property type="entry name" value="SETD3_SETD6_MTase"/>
</dbReference>
<evidence type="ECO:0000313" key="1">
    <source>
        <dbReference type="EMBL" id="CAK9090563.1"/>
    </source>
</evidence>
<dbReference type="PANTHER" id="PTHR13271">
    <property type="entry name" value="UNCHARACTERIZED PUTATIVE METHYLTRANSFERASE"/>
    <property type="match status" value="1"/>
</dbReference>
<comment type="caution">
    <text evidence="1">The sequence shown here is derived from an EMBL/GenBank/DDBJ whole genome shotgun (WGS) entry which is preliminary data.</text>
</comment>
<reference evidence="1 2" key="1">
    <citation type="submission" date="2024-02" db="EMBL/GenBank/DDBJ databases">
        <authorList>
            <person name="Chen Y."/>
            <person name="Shah S."/>
            <person name="Dougan E. K."/>
            <person name="Thang M."/>
            <person name="Chan C."/>
        </authorList>
    </citation>
    <scope>NUCLEOTIDE SEQUENCE [LARGE SCALE GENOMIC DNA]</scope>
</reference>
<gene>
    <name evidence="1" type="ORF">SCF082_LOCUS42709</name>
</gene>
<dbReference type="InterPro" id="IPR046341">
    <property type="entry name" value="SET_dom_sf"/>
</dbReference>
<dbReference type="Gene3D" id="3.90.1410.10">
    <property type="entry name" value="set domain protein methyltransferase, domain 1"/>
    <property type="match status" value="1"/>
</dbReference>
<dbReference type="PANTHER" id="PTHR13271:SF151">
    <property type="entry name" value="SET DOMAIN-CONTAINING PROTEIN 4"/>
    <property type="match status" value="1"/>
</dbReference>
<dbReference type="CDD" id="cd10527">
    <property type="entry name" value="SET_LSMT"/>
    <property type="match status" value="1"/>
</dbReference>
<dbReference type="Proteomes" id="UP001642464">
    <property type="component" value="Unassembled WGS sequence"/>
</dbReference>
<organism evidence="1 2">
    <name type="scientific">Durusdinium trenchii</name>
    <dbReference type="NCBI Taxonomy" id="1381693"/>
    <lineage>
        <taxon>Eukaryota</taxon>
        <taxon>Sar</taxon>
        <taxon>Alveolata</taxon>
        <taxon>Dinophyceae</taxon>
        <taxon>Suessiales</taxon>
        <taxon>Symbiodiniaceae</taxon>
        <taxon>Durusdinium</taxon>
    </lineage>
</organism>
<sequence length="486" mass="54114">MALAFQSHSYLTPCSKAHGGPVRPAHVPPRAVLGRRGVLDGPGWRILCASGFLPAGLHSLRARRKTQLTSRLPATRRLAEQGGPPAGEQEAFEELAEWLRSRGAYINKAVGLTDSDRDGQRGCVATTEIRVGELLLEIPVSCCLSVVPNAYDVVFDAELLEAMELAGLRKEDAELALAVGVERQEGEGSAWWPYLRLLSCKHTFPLFYEDTDLEDLENIPLKESLSVTRRAVELLAEKSGLEATELKEALQLVLGRRFSCEVSTGMIPLGDLLNHRFYPSCEWESPSTASPESWKLRAKMDIAPGETLNFAYCEDPNHLLMTTSGFVVEENPYDRIMARPKDLREALASVCNAQSNEDFAQWRKQQFKEQLPDPEEEGVGLSMYLVGRQPGGIQWNDSWLNLVGLAVTEDPQGQHWSATPEGLQMYLDALEKASWSLFPRGRLEEDLAKGDDFKSDNQEMAATMRRGYKQMLKEAVEKLKDRLLAG</sequence>
<dbReference type="SUPFAM" id="SSF82199">
    <property type="entry name" value="SET domain"/>
    <property type="match status" value="1"/>
</dbReference>
<proteinExistence type="predicted"/>
<dbReference type="EMBL" id="CAXAMM010040017">
    <property type="protein sequence ID" value="CAK9090563.1"/>
    <property type="molecule type" value="Genomic_DNA"/>
</dbReference>